<reference evidence="2 3" key="1">
    <citation type="submission" date="2019-04" db="EMBL/GenBank/DDBJ databases">
        <title>An improved genome assembly and genetic linkage map for asparagus bean, Vigna unguiculata ssp. sesquipedialis.</title>
        <authorList>
            <person name="Xia Q."/>
            <person name="Zhang R."/>
            <person name="Dong Y."/>
        </authorList>
    </citation>
    <scope>NUCLEOTIDE SEQUENCE [LARGE SCALE GENOMIC DNA]</scope>
    <source>
        <tissue evidence="2">Leaf</tissue>
    </source>
</reference>
<sequence>MITGTQNQFHQPRCRRFGGPEGGVWPRDGGRPNRGGWHGGDEPQSGRAPFFLAEGDSRAPAAAAFTAVVIDAASGVHGGGHSHRLARGKKK</sequence>
<feature type="region of interest" description="Disordered" evidence="1">
    <location>
        <begin position="1"/>
        <end position="50"/>
    </location>
</feature>
<dbReference type="AlphaFoldDB" id="A0A4D6KQG4"/>
<evidence type="ECO:0000313" key="3">
    <source>
        <dbReference type="Proteomes" id="UP000501690"/>
    </source>
</evidence>
<dbReference type="EMBL" id="CP039345">
    <property type="protein sequence ID" value="QCD78900.1"/>
    <property type="molecule type" value="Genomic_DNA"/>
</dbReference>
<accession>A0A4D6KQG4</accession>
<organism evidence="2 3">
    <name type="scientific">Vigna unguiculata</name>
    <name type="common">Cowpea</name>
    <dbReference type="NCBI Taxonomy" id="3917"/>
    <lineage>
        <taxon>Eukaryota</taxon>
        <taxon>Viridiplantae</taxon>
        <taxon>Streptophyta</taxon>
        <taxon>Embryophyta</taxon>
        <taxon>Tracheophyta</taxon>
        <taxon>Spermatophyta</taxon>
        <taxon>Magnoliopsida</taxon>
        <taxon>eudicotyledons</taxon>
        <taxon>Gunneridae</taxon>
        <taxon>Pentapetalae</taxon>
        <taxon>rosids</taxon>
        <taxon>fabids</taxon>
        <taxon>Fabales</taxon>
        <taxon>Fabaceae</taxon>
        <taxon>Papilionoideae</taxon>
        <taxon>50 kb inversion clade</taxon>
        <taxon>NPAAA clade</taxon>
        <taxon>indigoferoid/millettioid clade</taxon>
        <taxon>Phaseoleae</taxon>
        <taxon>Vigna</taxon>
    </lineage>
</organism>
<name>A0A4D6KQG4_VIGUN</name>
<dbReference type="Proteomes" id="UP000501690">
    <property type="component" value="Linkage Group LG1"/>
</dbReference>
<proteinExistence type="predicted"/>
<evidence type="ECO:0000313" key="2">
    <source>
        <dbReference type="EMBL" id="QCD78900.1"/>
    </source>
</evidence>
<evidence type="ECO:0000256" key="1">
    <source>
        <dbReference type="SAM" id="MobiDB-lite"/>
    </source>
</evidence>
<keyword evidence="3" id="KW-1185">Reference proteome</keyword>
<protein>
    <submittedName>
        <fullName evidence="2">Uncharacterized protein</fullName>
    </submittedName>
</protein>
<feature type="compositionally biased region" description="Polar residues" evidence="1">
    <location>
        <begin position="1"/>
        <end position="10"/>
    </location>
</feature>
<gene>
    <name evidence="2" type="ORF">DEO72_LG1g2536</name>
</gene>